<keyword evidence="5" id="KW-0028">Amino-acid biosynthesis</keyword>
<proteinExistence type="inferred from homology"/>
<comment type="function">
    <text evidence="5">Catalyzes the sequential NAD-dependent oxidations of L-histidinol to L-histidinaldehyde and then to L-histidine.</text>
</comment>
<evidence type="ECO:0000256" key="9">
    <source>
        <dbReference type="PIRSR" id="PIRSR000099-4"/>
    </source>
</evidence>
<comment type="pathway">
    <text evidence="5">Amino-acid biosynthesis; L-histidine biosynthesis; L-histidine from 5-phospho-alpha-D-ribose 1-diphosphate: step 9/9.</text>
</comment>
<feature type="active site" description="Proton acceptor" evidence="5 7">
    <location>
        <position position="325"/>
    </location>
</feature>
<keyword evidence="5 8" id="KW-0520">NAD</keyword>
<feature type="binding site" evidence="5 9">
    <location>
        <position position="418"/>
    </location>
    <ligand>
        <name>Zn(2+)</name>
        <dbReference type="ChEBI" id="CHEBI:29105"/>
    </ligand>
</feature>
<dbReference type="AlphaFoldDB" id="A0AA96GD26"/>
<keyword evidence="4 5" id="KW-0560">Oxidoreductase</keyword>
<dbReference type="FunFam" id="3.40.50.1980:FF:000026">
    <property type="entry name" value="Histidinol dehydrogenase"/>
    <property type="match status" value="1"/>
</dbReference>
<dbReference type="NCBIfam" id="TIGR00069">
    <property type="entry name" value="hisD"/>
    <property type="match status" value="1"/>
</dbReference>
<dbReference type="PANTHER" id="PTHR21256:SF2">
    <property type="entry name" value="HISTIDINE BIOSYNTHESIS TRIFUNCTIONAL PROTEIN"/>
    <property type="match status" value="1"/>
</dbReference>
<evidence type="ECO:0000256" key="8">
    <source>
        <dbReference type="PIRSR" id="PIRSR000099-2"/>
    </source>
</evidence>
<evidence type="ECO:0000313" key="12">
    <source>
        <dbReference type="Proteomes" id="UP001302719"/>
    </source>
</evidence>
<keyword evidence="12" id="KW-1185">Reference proteome</keyword>
<dbReference type="FunFam" id="3.40.50.1980:FF:000001">
    <property type="entry name" value="Histidinol dehydrogenase"/>
    <property type="match status" value="1"/>
</dbReference>
<keyword evidence="5" id="KW-0368">Histidine biosynthesis</keyword>
<dbReference type="InterPro" id="IPR012131">
    <property type="entry name" value="Hstdl_DH"/>
</dbReference>
<feature type="binding site" evidence="5 8">
    <location>
        <position position="212"/>
    </location>
    <ligand>
        <name>NAD(+)</name>
        <dbReference type="ChEBI" id="CHEBI:57540"/>
    </ligand>
</feature>
<protein>
    <recommendedName>
        <fullName evidence="5">Histidinol dehydrogenase</fullName>
        <shortName evidence="5">HDH</shortName>
        <ecNumber evidence="5">1.1.1.23</ecNumber>
    </recommendedName>
</protein>
<dbReference type="PRINTS" id="PR00083">
    <property type="entry name" value="HOLDHDRGNASE"/>
</dbReference>
<dbReference type="Gene3D" id="3.40.50.1980">
    <property type="entry name" value="Nitrogenase molybdenum iron protein domain"/>
    <property type="match status" value="2"/>
</dbReference>
<reference evidence="11 12" key="1">
    <citation type="submission" date="2023-01" db="EMBL/GenBank/DDBJ databases">
        <title>Cultivation and genomic characterization of new, ubiquitous marine nitrite-oxidizing bacteria from the Nitrospirales.</title>
        <authorList>
            <person name="Mueller A.J."/>
            <person name="Daebeler A."/>
            <person name="Herbold C.W."/>
            <person name="Kirkegaard R.H."/>
            <person name="Daims H."/>
        </authorList>
    </citation>
    <scope>NUCLEOTIDE SEQUENCE [LARGE SCALE GENOMIC DNA]</scope>
    <source>
        <strain evidence="11 12">VA</strain>
    </source>
</reference>
<accession>A0AA96GD26</accession>
<dbReference type="SUPFAM" id="SSF53720">
    <property type="entry name" value="ALDH-like"/>
    <property type="match status" value="1"/>
</dbReference>
<dbReference type="GO" id="GO:0000105">
    <property type="term" value="P:L-histidine biosynthetic process"/>
    <property type="evidence" value="ECO:0007669"/>
    <property type="project" value="UniProtKB-UniRule"/>
</dbReference>
<keyword evidence="3 5" id="KW-0862">Zinc</keyword>
<dbReference type="Gene3D" id="1.20.5.1300">
    <property type="match status" value="1"/>
</dbReference>
<dbReference type="PIRSF" id="PIRSF000099">
    <property type="entry name" value="Histidinol_dh"/>
    <property type="match status" value="1"/>
</dbReference>
<dbReference type="GO" id="GO:0005829">
    <property type="term" value="C:cytosol"/>
    <property type="evidence" value="ECO:0007669"/>
    <property type="project" value="TreeGrafter"/>
</dbReference>
<dbReference type="GO" id="GO:0008270">
    <property type="term" value="F:zinc ion binding"/>
    <property type="evidence" value="ECO:0007669"/>
    <property type="project" value="UniProtKB-UniRule"/>
</dbReference>
<comment type="catalytic activity">
    <reaction evidence="5">
        <text>L-histidinol + 2 NAD(+) + H2O = L-histidine + 2 NADH + 3 H(+)</text>
        <dbReference type="Rhea" id="RHEA:20641"/>
        <dbReference type="ChEBI" id="CHEBI:15377"/>
        <dbReference type="ChEBI" id="CHEBI:15378"/>
        <dbReference type="ChEBI" id="CHEBI:57540"/>
        <dbReference type="ChEBI" id="CHEBI:57595"/>
        <dbReference type="ChEBI" id="CHEBI:57699"/>
        <dbReference type="ChEBI" id="CHEBI:57945"/>
        <dbReference type="EC" id="1.1.1.23"/>
    </reaction>
</comment>
<dbReference type="HAMAP" id="MF_01024">
    <property type="entry name" value="HisD"/>
    <property type="match status" value="1"/>
</dbReference>
<evidence type="ECO:0000256" key="7">
    <source>
        <dbReference type="PIRSR" id="PIRSR000099-1"/>
    </source>
</evidence>
<comment type="similarity">
    <text evidence="1 5 6 10">Belongs to the histidinol dehydrogenase family.</text>
</comment>
<evidence type="ECO:0000256" key="5">
    <source>
        <dbReference type="HAMAP-Rule" id="MF_01024"/>
    </source>
</evidence>
<dbReference type="KEGG" id="nall:PP769_07475"/>
<feature type="binding site" evidence="5 8">
    <location>
        <position position="189"/>
    </location>
    <ligand>
        <name>NAD(+)</name>
        <dbReference type="ChEBI" id="CHEBI:57540"/>
    </ligand>
</feature>
<dbReference type="PANTHER" id="PTHR21256">
    <property type="entry name" value="HISTIDINOL DEHYDROGENASE HDH"/>
    <property type="match status" value="1"/>
</dbReference>
<feature type="binding site" evidence="5 9">
    <location>
        <position position="257"/>
    </location>
    <ligand>
        <name>Zn(2+)</name>
        <dbReference type="ChEBI" id="CHEBI:29105"/>
    </ligand>
</feature>
<name>A0AA96GD26_9BACT</name>
<evidence type="ECO:0000256" key="6">
    <source>
        <dbReference type="PIRNR" id="PIRNR000099"/>
    </source>
</evidence>
<sequence>MKIVSYKDQEFSQAVNRVCQRAAQQNGKVEKAVRTILDAVRQEGDQALQRLTWKFDHVRISPDSLRVTSKDVERAYAELPSSDIKALKYAANRIRTFHRRQRRQSWVYRQQGVQLGQRITPLDTVGVYVPGGKALYPSSVLMNAIPAKVAGVKRVVMCTPTPNGIIHPALLVAADVAGVEEIYRVGGAQAIGALAFGTPTIRPVDKIVGPGNLYVATAKRLVYGQVDIDMIAGPSELLVIADSPSNPRHVAADLLCEAEHDEEACVYLVTTSLTLARRVVTEVTRQLAQLGRQAIASRSIQNHALAFVVRTVDEAFELANRIAPEHLSLNMDRAGDYVSRIRHAGAIFVGRYTPPAVVDYVAGPNHVLPTGGSARFFSCLGVDEYMKTSNVVAYSKAALRKAHAPVMRLSLLEGLDAHGRSMESRWT</sequence>
<evidence type="ECO:0000256" key="10">
    <source>
        <dbReference type="RuleBase" id="RU004175"/>
    </source>
</evidence>
<dbReference type="GO" id="GO:0004399">
    <property type="term" value="F:histidinol dehydrogenase activity"/>
    <property type="evidence" value="ECO:0007669"/>
    <property type="project" value="UniProtKB-UniRule"/>
</dbReference>
<dbReference type="Pfam" id="PF00815">
    <property type="entry name" value="Histidinol_dh"/>
    <property type="match status" value="1"/>
</dbReference>
<dbReference type="InterPro" id="IPR016161">
    <property type="entry name" value="Ald_DH/histidinol_DH"/>
</dbReference>
<dbReference type="Proteomes" id="UP001302719">
    <property type="component" value="Chromosome"/>
</dbReference>
<dbReference type="GO" id="GO:0051287">
    <property type="term" value="F:NAD binding"/>
    <property type="evidence" value="ECO:0007669"/>
    <property type="project" value="InterPro"/>
</dbReference>
<evidence type="ECO:0000256" key="2">
    <source>
        <dbReference type="ARBA" id="ARBA00022723"/>
    </source>
</evidence>
<feature type="binding site" evidence="5 9">
    <location>
        <position position="260"/>
    </location>
    <ligand>
        <name>Zn(2+)</name>
        <dbReference type="ChEBI" id="CHEBI:29105"/>
    </ligand>
</feature>
<dbReference type="CDD" id="cd06572">
    <property type="entry name" value="Histidinol_dh"/>
    <property type="match status" value="1"/>
</dbReference>
<evidence type="ECO:0000256" key="3">
    <source>
        <dbReference type="ARBA" id="ARBA00022833"/>
    </source>
</evidence>
<dbReference type="EMBL" id="CP116967">
    <property type="protein sequence ID" value="WNM59588.1"/>
    <property type="molecule type" value="Genomic_DNA"/>
</dbReference>
<feature type="binding site" evidence="5 8">
    <location>
        <position position="128"/>
    </location>
    <ligand>
        <name>NAD(+)</name>
        <dbReference type="ChEBI" id="CHEBI:57540"/>
    </ligand>
</feature>
<evidence type="ECO:0000313" key="11">
    <source>
        <dbReference type="EMBL" id="WNM59588.1"/>
    </source>
</evidence>
<comment type="caution">
    <text evidence="5">Lacks conserved residue(s) required for the propagation of feature annotation.</text>
</comment>
<dbReference type="RefSeq" id="WP_312646365.1">
    <property type="nucleotide sequence ID" value="NZ_CP116967.1"/>
</dbReference>
<feature type="binding site" evidence="5 9">
    <location>
        <position position="359"/>
    </location>
    <ligand>
        <name>Zn(2+)</name>
        <dbReference type="ChEBI" id="CHEBI:29105"/>
    </ligand>
</feature>
<dbReference type="EC" id="1.1.1.23" evidence="5"/>
<organism evidence="11 12">
    <name type="scientific">Candidatus Nitrospira allomarina</name>
    <dbReference type="NCBI Taxonomy" id="3020900"/>
    <lineage>
        <taxon>Bacteria</taxon>
        <taxon>Pseudomonadati</taxon>
        <taxon>Nitrospirota</taxon>
        <taxon>Nitrospiria</taxon>
        <taxon>Nitrospirales</taxon>
        <taxon>Nitrospiraceae</taxon>
        <taxon>Nitrospira</taxon>
    </lineage>
</organism>
<comment type="cofactor">
    <cofactor evidence="5 9">
        <name>Zn(2+)</name>
        <dbReference type="ChEBI" id="CHEBI:29105"/>
    </cofactor>
    <text evidence="5 9">Binds 1 zinc ion per subunit.</text>
</comment>
<keyword evidence="2 5" id="KW-0479">Metal-binding</keyword>
<evidence type="ECO:0000256" key="1">
    <source>
        <dbReference type="ARBA" id="ARBA00010178"/>
    </source>
</evidence>
<gene>
    <name evidence="5 11" type="primary">hisD</name>
    <name evidence="11" type="ORF">PP769_07475</name>
</gene>
<feature type="active site" description="Proton acceptor" evidence="5 7">
    <location>
        <position position="326"/>
    </location>
</feature>
<dbReference type="InterPro" id="IPR022695">
    <property type="entry name" value="Histidinol_DH_monofunct"/>
</dbReference>
<evidence type="ECO:0000256" key="4">
    <source>
        <dbReference type="ARBA" id="ARBA00023002"/>
    </source>
</evidence>